<feature type="region of interest" description="Disordered" evidence="2">
    <location>
        <begin position="58"/>
        <end position="338"/>
    </location>
</feature>
<dbReference type="EMBL" id="JACIEM010000001">
    <property type="protein sequence ID" value="MBB4001349.1"/>
    <property type="molecule type" value="Genomic_DNA"/>
</dbReference>
<dbReference type="PANTHER" id="PTHR30329">
    <property type="entry name" value="STATOR ELEMENT OF FLAGELLAR MOTOR COMPLEX"/>
    <property type="match status" value="1"/>
</dbReference>
<dbReference type="InterPro" id="IPR006665">
    <property type="entry name" value="OmpA-like"/>
</dbReference>
<feature type="compositionally biased region" description="Low complexity" evidence="2">
    <location>
        <begin position="147"/>
        <end position="159"/>
    </location>
</feature>
<comment type="caution">
    <text evidence="5">The sequence shown here is derived from an EMBL/GenBank/DDBJ whole genome shotgun (WGS) entry which is preliminary data.</text>
</comment>
<dbReference type="Gene3D" id="3.30.1330.60">
    <property type="entry name" value="OmpA-like domain"/>
    <property type="match status" value="1"/>
</dbReference>
<dbReference type="AlphaFoldDB" id="A0A7W6H9X8"/>
<proteinExistence type="predicted"/>
<evidence type="ECO:0000256" key="2">
    <source>
        <dbReference type="SAM" id="MobiDB-lite"/>
    </source>
</evidence>
<feature type="signal peptide" evidence="3">
    <location>
        <begin position="1"/>
        <end position="30"/>
    </location>
</feature>
<dbReference type="SUPFAM" id="SSF103088">
    <property type="entry name" value="OmpA-like"/>
    <property type="match status" value="1"/>
</dbReference>
<reference evidence="5 6" key="1">
    <citation type="submission" date="2020-08" db="EMBL/GenBank/DDBJ databases">
        <title>Genomic Encyclopedia of Type Strains, Phase IV (KMG-IV): sequencing the most valuable type-strain genomes for metagenomic binning, comparative biology and taxonomic classification.</title>
        <authorList>
            <person name="Goeker M."/>
        </authorList>
    </citation>
    <scope>NUCLEOTIDE SEQUENCE [LARGE SCALE GENOMIC DNA]</scope>
    <source>
        <strain evidence="5 6">DSM 103570</strain>
    </source>
</reference>
<evidence type="ECO:0000259" key="4">
    <source>
        <dbReference type="PROSITE" id="PS51123"/>
    </source>
</evidence>
<dbReference type="Pfam" id="PF00691">
    <property type="entry name" value="OmpA"/>
    <property type="match status" value="1"/>
</dbReference>
<feature type="compositionally biased region" description="Low complexity" evidence="2">
    <location>
        <begin position="167"/>
        <end position="286"/>
    </location>
</feature>
<dbReference type="GO" id="GO:0016020">
    <property type="term" value="C:membrane"/>
    <property type="evidence" value="ECO:0007669"/>
    <property type="project" value="UniProtKB-UniRule"/>
</dbReference>
<name>A0A7W6H9X8_9HYPH</name>
<keyword evidence="6" id="KW-1185">Reference proteome</keyword>
<dbReference type="CDD" id="cd07185">
    <property type="entry name" value="OmpA_C-like"/>
    <property type="match status" value="1"/>
</dbReference>
<protein>
    <submittedName>
        <fullName evidence="5">Outer membrane protein OmpA-like peptidoglycan-associated protein</fullName>
    </submittedName>
</protein>
<keyword evidence="1" id="KW-0472">Membrane</keyword>
<keyword evidence="3" id="KW-0732">Signal</keyword>
<organism evidence="5 6">
    <name type="scientific">Aurantimonas endophytica</name>
    <dbReference type="NCBI Taxonomy" id="1522175"/>
    <lineage>
        <taxon>Bacteria</taxon>
        <taxon>Pseudomonadati</taxon>
        <taxon>Pseudomonadota</taxon>
        <taxon>Alphaproteobacteria</taxon>
        <taxon>Hyphomicrobiales</taxon>
        <taxon>Aurantimonadaceae</taxon>
        <taxon>Aurantimonas</taxon>
    </lineage>
</organism>
<feature type="chain" id="PRO_5031381334" evidence="3">
    <location>
        <begin position="31"/>
        <end position="678"/>
    </location>
</feature>
<evidence type="ECO:0000256" key="1">
    <source>
        <dbReference type="PROSITE-ProRule" id="PRU00473"/>
    </source>
</evidence>
<dbReference type="InterPro" id="IPR050330">
    <property type="entry name" value="Bact_OuterMem_StrucFunc"/>
</dbReference>
<dbReference type="PANTHER" id="PTHR30329:SF21">
    <property type="entry name" value="LIPOPROTEIN YIAD-RELATED"/>
    <property type="match status" value="1"/>
</dbReference>
<sequence>MPNLKRTGRFVGVAALAASTALSGPFAAYAQDAAPYRLAQAEEPAPVVVPDVAAPEAPVVEEPAPAPEPVAPAVEEPTPAPEAPPVEEPAPAPEPAPEPEVPAEAPAVEEPPVEEPAAEAPPAEEPAPEAPVEEPAPEAPPVEEPAAEAPVETPAEAAPEPAPEPEAAPAAETPAVEEAPAAEEVAPAAPVEPAPSAEEAAPADAVPETLEAPVESPAGEPAPVPESEAPAETAPANAVPTDSAPAADAPADAAAPTPDAAAPAPADAPAPAGDVAAPSPEAAAAPVAPPPPVEAAEPVSAEIQNEPVPEGGVSQSDARVQQLAEPVEVRSARSEAGERIEAPAGSTTINNSSVTNNTVVNNTTTNTTNTVVQQAPLPPGAEVVERVGNRDILSIVGAGVAGAVVGGAAAYFIRGNDDDRIAVDAEERYYERLPRERTRQTVVRDNGVQIVTITNRYGDVIQRSRVMPDGREVVLFYDPYERDYDDDDYYEDPAAGWDPVDLRIPMDEYIVDTREPDEDLYYRTIVAPPVERVDRIYSVNEVRRSERIRDKVRRIDLSTINFAFGSDAISQEQVPNLQALADAIARVIEQNPAETFLIEGHTDAVGSDLANLALSDRRAEGVASALTDYFDVPPENLVTQGYGEQFLKVDTQEENAENRRVTVRRITPLVKPVESAAR</sequence>
<evidence type="ECO:0000313" key="6">
    <source>
        <dbReference type="Proteomes" id="UP000588647"/>
    </source>
</evidence>
<dbReference type="InterPro" id="IPR036737">
    <property type="entry name" value="OmpA-like_sf"/>
</dbReference>
<evidence type="ECO:0000313" key="5">
    <source>
        <dbReference type="EMBL" id="MBB4001349.1"/>
    </source>
</evidence>
<dbReference type="PROSITE" id="PS51123">
    <property type="entry name" value="OMPA_2"/>
    <property type="match status" value="1"/>
</dbReference>
<evidence type="ECO:0000256" key="3">
    <source>
        <dbReference type="SAM" id="SignalP"/>
    </source>
</evidence>
<gene>
    <name evidence="5" type="ORF">GGR03_000396</name>
</gene>
<dbReference type="RefSeq" id="WP_183205848.1">
    <property type="nucleotide sequence ID" value="NZ_JAAAMM010000001.1"/>
</dbReference>
<dbReference type="Proteomes" id="UP000588647">
    <property type="component" value="Unassembled WGS sequence"/>
</dbReference>
<feature type="compositionally biased region" description="Pro residues" evidence="2">
    <location>
        <begin position="78"/>
        <end position="100"/>
    </location>
</feature>
<accession>A0A7W6H9X8</accession>
<feature type="compositionally biased region" description="Basic and acidic residues" evidence="2">
    <location>
        <begin position="327"/>
        <end position="338"/>
    </location>
</feature>
<feature type="domain" description="OmpA-like" evidence="4">
    <location>
        <begin position="549"/>
        <end position="674"/>
    </location>
</feature>